<organism evidence="1 2">
    <name type="scientific">Bacteroides caecimuris</name>
    <dbReference type="NCBI Taxonomy" id="1796613"/>
    <lineage>
        <taxon>Bacteria</taxon>
        <taxon>Pseudomonadati</taxon>
        <taxon>Bacteroidota</taxon>
        <taxon>Bacteroidia</taxon>
        <taxon>Bacteroidales</taxon>
        <taxon>Bacteroidaceae</taxon>
        <taxon>Bacteroides</taxon>
    </lineage>
</organism>
<accession>A0A4S2DBA9</accession>
<sequence length="61" mass="6794">MNPTSKGCWLTATAPLTDRRQPDFLEGAQFAVCPVIASATDFRQKEKGAAYRRSIKIPLRL</sequence>
<dbReference type="Proteomes" id="UP000309566">
    <property type="component" value="Unassembled WGS sequence"/>
</dbReference>
<dbReference type="AlphaFoldDB" id="A0A4S2DBA9"/>
<name>A0A4S2DBA9_9BACE</name>
<evidence type="ECO:0000313" key="1">
    <source>
        <dbReference type="EMBL" id="TGY39016.1"/>
    </source>
</evidence>
<evidence type="ECO:0000313" key="2">
    <source>
        <dbReference type="Proteomes" id="UP000309566"/>
    </source>
</evidence>
<reference evidence="1 2" key="1">
    <citation type="submission" date="2019-04" db="EMBL/GenBank/DDBJ databases">
        <title>Microbes associate with the intestines of laboratory mice.</title>
        <authorList>
            <person name="Navarre W."/>
            <person name="Wong E."/>
            <person name="Huang K."/>
            <person name="Tropini C."/>
            <person name="Ng K."/>
            <person name="Yu B."/>
        </authorList>
    </citation>
    <scope>NUCLEOTIDE SEQUENCE [LARGE SCALE GENOMIC DNA]</scope>
    <source>
        <strain evidence="1 2">NM63_1-25</strain>
    </source>
</reference>
<comment type="caution">
    <text evidence="1">The sequence shown here is derived from an EMBL/GenBank/DDBJ whole genome shotgun (WGS) entry which is preliminary data.</text>
</comment>
<protein>
    <submittedName>
        <fullName evidence="1">Uncharacterized protein</fullName>
    </submittedName>
</protein>
<proteinExistence type="predicted"/>
<dbReference type="EMBL" id="SRYX01000014">
    <property type="protein sequence ID" value="TGY39016.1"/>
    <property type="molecule type" value="Genomic_DNA"/>
</dbReference>
<gene>
    <name evidence="1" type="ORF">E5353_05365</name>
</gene>